<dbReference type="GO" id="GO:0008250">
    <property type="term" value="C:oligosaccharyltransferase complex"/>
    <property type="evidence" value="ECO:0007669"/>
    <property type="project" value="UniProtKB-UniRule"/>
</dbReference>
<dbReference type="EMBL" id="JALJOQ010000033">
    <property type="protein sequence ID" value="KAK9807214.1"/>
    <property type="molecule type" value="Genomic_DNA"/>
</dbReference>
<keyword evidence="8" id="KW-1133">Transmembrane helix</keyword>
<gene>
    <name evidence="12" type="ORF">WJX73_009902</name>
</gene>
<comment type="function">
    <text evidence="1 10">Subunit of the oligosaccharyl transferase (OST) complex that catalyzes the initial transfer of a defined glycan (Glc(3)Man(9)GlcNAc(2) in eukaryotes) from the lipid carrier dolichol-pyrophosphate to an asparagine residue within an Asn-X-Ser/Thr consensus motif in nascent polypeptide chains, the first step in protein N-glycosylation. N-glycosylation occurs cotranslationally and the complex associates with the Sec61 complex at the channel-forming translocon complex that mediates protein translocation across the endoplasmic reticulum (ER). All subunits are required for a maximal enzyme activity.</text>
</comment>
<keyword evidence="9" id="KW-0472">Membrane</keyword>
<evidence type="ECO:0000256" key="11">
    <source>
        <dbReference type="SAM" id="MobiDB-lite"/>
    </source>
</evidence>
<dbReference type="Proteomes" id="UP001465755">
    <property type="component" value="Unassembled WGS sequence"/>
</dbReference>
<dbReference type="GO" id="GO:0018279">
    <property type="term" value="P:protein N-linked glycosylation via asparagine"/>
    <property type="evidence" value="ECO:0007669"/>
    <property type="project" value="TreeGrafter"/>
</dbReference>
<dbReference type="InterPro" id="IPR007676">
    <property type="entry name" value="Ribophorin_I"/>
</dbReference>
<comment type="similarity">
    <text evidence="4 10">Belongs to the OST1 family.</text>
</comment>
<comment type="caution">
    <text evidence="12">The sequence shown here is derived from an EMBL/GenBank/DDBJ whole genome shotgun (WGS) entry which is preliminary data.</text>
</comment>
<feature type="region of interest" description="Disordered" evidence="11">
    <location>
        <begin position="448"/>
        <end position="473"/>
    </location>
</feature>
<evidence type="ECO:0000256" key="9">
    <source>
        <dbReference type="ARBA" id="ARBA00023136"/>
    </source>
</evidence>
<protein>
    <recommendedName>
        <fullName evidence="10">Dolichyl-diphosphooligosaccharide--protein glycosyltransferase subunit 1</fullName>
    </recommendedName>
</protein>
<dbReference type="PANTHER" id="PTHR21049">
    <property type="entry name" value="RIBOPHORIN I"/>
    <property type="match status" value="1"/>
</dbReference>
<keyword evidence="7 10" id="KW-0256">Endoplasmic reticulum</keyword>
<sequence length="613" mass="67392">MTAIFLIVKGEQEVIITSATQEINLNTQAVITSVQYSLLNEGSQTVNHFIACSDIKHAQQRAFFEGVQGDAEADDPPEMKVVPGTPAYPAGVSCDKFTLTEPLKSGKRTTVETYAVYTKLTHPRPAEIEQGETQRVVYEGHHYLLSPYFIKSQTTKVKLPSSQVDAYTKEKPTQLSGNTLTYGPYGDHKPFSLLAQQSRMRVHYETNAPFLEALTLTRDIEVSHWGNVYVEERYKLQHTGARHKGTWSRLDYMTKAVMGVGNVIPEFKAVLPAGAHSIYYRDAIGNVSTSRTSPSLASVEVNLRPRYPLLGGWKVDFIFGWSLPLHQAVRKTKGGGYELAVQFSPSITGVVVQDMDIQVALPEGATHLRPSAPHPFTNTTSKRFSYLDLFGRPLLNLHAKNLVAVADDELTVSYRLSSFNLLLEPGLLIGAFAIAFGIAIAFSRSELSLGGSSKGSRRLSGSGRESEAGNVQSAEEVVGSLTKQIAERDKVLGSLDNVQMGTSKDDVRRIVEPLLKDILRKLRQLGPALEATTGFRKAAYQQVLDREASLHKAALQRFDGRSYTGASYTHSKVTEAQLDLLDTKVNDLRAEMTMNLNIIKQGVSGGRTSAISQ</sequence>
<comment type="subunit">
    <text evidence="10">Component of the oligosaccharyltransferase (OST) complex.</text>
</comment>
<evidence type="ECO:0000313" key="12">
    <source>
        <dbReference type="EMBL" id="KAK9807214.1"/>
    </source>
</evidence>
<evidence type="ECO:0000256" key="3">
    <source>
        <dbReference type="ARBA" id="ARBA00004922"/>
    </source>
</evidence>
<comment type="subcellular location">
    <subcellularLocation>
        <location evidence="2 10">Endoplasmic reticulum membrane</location>
        <topology evidence="2 10">Single-pass type I membrane protein</topology>
    </subcellularLocation>
</comment>
<evidence type="ECO:0000256" key="2">
    <source>
        <dbReference type="ARBA" id="ARBA00004115"/>
    </source>
</evidence>
<evidence type="ECO:0000256" key="4">
    <source>
        <dbReference type="ARBA" id="ARBA00008905"/>
    </source>
</evidence>
<evidence type="ECO:0000256" key="1">
    <source>
        <dbReference type="ARBA" id="ARBA00002791"/>
    </source>
</evidence>
<keyword evidence="5" id="KW-0812">Transmembrane</keyword>
<evidence type="ECO:0000256" key="7">
    <source>
        <dbReference type="ARBA" id="ARBA00022824"/>
    </source>
</evidence>
<keyword evidence="13" id="KW-1185">Reference proteome</keyword>
<keyword evidence="6" id="KW-0732">Signal</keyword>
<accession>A0AAW1PG08</accession>
<comment type="pathway">
    <text evidence="3 10">Protein modification; protein glycosylation.</text>
</comment>
<evidence type="ECO:0000256" key="5">
    <source>
        <dbReference type="ARBA" id="ARBA00022692"/>
    </source>
</evidence>
<dbReference type="AlphaFoldDB" id="A0AAW1PG08"/>
<evidence type="ECO:0000256" key="6">
    <source>
        <dbReference type="ARBA" id="ARBA00022729"/>
    </source>
</evidence>
<proteinExistence type="inferred from homology"/>
<dbReference type="Pfam" id="PF04597">
    <property type="entry name" value="Ribophorin_I"/>
    <property type="match status" value="1"/>
</dbReference>
<dbReference type="PANTHER" id="PTHR21049:SF0">
    <property type="entry name" value="DOLICHYL-DIPHOSPHOOLIGOSACCHARIDE--PROTEIN GLYCOSYLTRANSFERASE SUBUNIT 1"/>
    <property type="match status" value="1"/>
</dbReference>
<organism evidence="12 13">
    <name type="scientific">Symbiochloris irregularis</name>
    <dbReference type="NCBI Taxonomy" id="706552"/>
    <lineage>
        <taxon>Eukaryota</taxon>
        <taxon>Viridiplantae</taxon>
        <taxon>Chlorophyta</taxon>
        <taxon>core chlorophytes</taxon>
        <taxon>Trebouxiophyceae</taxon>
        <taxon>Trebouxiales</taxon>
        <taxon>Trebouxiaceae</taxon>
        <taxon>Symbiochloris</taxon>
    </lineage>
</organism>
<reference evidence="12 13" key="1">
    <citation type="journal article" date="2024" name="Nat. Commun.">
        <title>Phylogenomics reveals the evolutionary origins of lichenization in chlorophyte algae.</title>
        <authorList>
            <person name="Puginier C."/>
            <person name="Libourel C."/>
            <person name="Otte J."/>
            <person name="Skaloud P."/>
            <person name="Haon M."/>
            <person name="Grisel S."/>
            <person name="Petersen M."/>
            <person name="Berrin J.G."/>
            <person name="Delaux P.M."/>
            <person name="Dal Grande F."/>
            <person name="Keller J."/>
        </authorList>
    </citation>
    <scope>NUCLEOTIDE SEQUENCE [LARGE SCALE GENOMIC DNA]</scope>
    <source>
        <strain evidence="12 13">SAG 2036</strain>
    </source>
</reference>
<evidence type="ECO:0000256" key="8">
    <source>
        <dbReference type="ARBA" id="ARBA00022989"/>
    </source>
</evidence>
<evidence type="ECO:0000313" key="13">
    <source>
        <dbReference type="Proteomes" id="UP001465755"/>
    </source>
</evidence>
<name>A0AAW1PG08_9CHLO</name>
<evidence type="ECO:0000256" key="10">
    <source>
        <dbReference type="RuleBase" id="RU361143"/>
    </source>
</evidence>